<evidence type="ECO:0000313" key="2">
    <source>
        <dbReference type="Proteomes" id="UP000494260"/>
    </source>
</evidence>
<proteinExistence type="predicted"/>
<dbReference type="EMBL" id="CABVQH010000021">
    <property type="protein sequence ID" value="VWD14214.1"/>
    <property type="molecule type" value="Genomic_DNA"/>
</dbReference>
<sequence length="62" mass="6791">MVRRDGAKTTGYFGMAPPLALARSGETRGAMRCLRKESRHFARACVTPAPGCLPARAVDDWR</sequence>
<name>A0A6P2XXM3_BURL3</name>
<gene>
    <name evidence="1" type="ORF">BLA18109_05447</name>
</gene>
<dbReference type="AlphaFoldDB" id="A0A6P2XXM3"/>
<accession>A0A6P2XXM3</accession>
<organism evidence="1 2">
    <name type="scientific">Burkholderia lata (strain ATCC 17760 / DSM 23089 / LMG 22485 / NCIMB 9086 / R18194 / 383)</name>
    <dbReference type="NCBI Taxonomy" id="482957"/>
    <lineage>
        <taxon>Bacteria</taxon>
        <taxon>Pseudomonadati</taxon>
        <taxon>Pseudomonadota</taxon>
        <taxon>Betaproteobacteria</taxon>
        <taxon>Burkholderiales</taxon>
        <taxon>Burkholderiaceae</taxon>
        <taxon>Burkholderia</taxon>
        <taxon>Burkholderia cepacia complex</taxon>
    </lineage>
</organism>
<evidence type="ECO:0000313" key="1">
    <source>
        <dbReference type="EMBL" id="VWD14214.1"/>
    </source>
</evidence>
<reference evidence="1 2" key="1">
    <citation type="submission" date="2019-09" db="EMBL/GenBank/DDBJ databases">
        <authorList>
            <person name="Depoorter E."/>
        </authorList>
    </citation>
    <scope>NUCLEOTIDE SEQUENCE [LARGE SCALE GENOMIC DNA]</scope>
    <source>
        <strain evidence="1">R-18109</strain>
    </source>
</reference>
<protein>
    <submittedName>
        <fullName evidence="1">Uncharacterized protein</fullName>
    </submittedName>
</protein>
<dbReference type="Proteomes" id="UP000494260">
    <property type="component" value="Unassembled WGS sequence"/>
</dbReference>